<keyword evidence="4" id="KW-1185">Reference proteome</keyword>
<keyword evidence="1" id="KW-0175">Coiled coil</keyword>
<dbReference type="EMBL" id="BAAAZA010000018">
    <property type="protein sequence ID" value="GAA3882165.1"/>
    <property type="molecule type" value="Genomic_DNA"/>
</dbReference>
<dbReference type="Proteomes" id="UP001501563">
    <property type="component" value="Unassembled WGS sequence"/>
</dbReference>
<gene>
    <name evidence="3" type="ORF">GCM10022207_56270</name>
</gene>
<accession>A0ABP7KPW5</accession>
<evidence type="ECO:0000313" key="3">
    <source>
        <dbReference type="EMBL" id="GAA3882165.1"/>
    </source>
</evidence>
<dbReference type="RefSeq" id="WP_345551968.1">
    <property type="nucleotide sequence ID" value="NZ_BAAAZA010000018.1"/>
</dbReference>
<feature type="chain" id="PRO_5045043586" evidence="2">
    <location>
        <begin position="28"/>
        <end position="236"/>
    </location>
</feature>
<comment type="caution">
    <text evidence="3">The sequence shown here is derived from an EMBL/GenBank/DDBJ whole genome shotgun (WGS) entry which is preliminary data.</text>
</comment>
<feature type="coiled-coil region" evidence="1">
    <location>
        <begin position="58"/>
        <end position="92"/>
    </location>
</feature>
<feature type="signal peptide" evidence="2">
    <location>
        <begin position="1"/>
        <end position="27"/>
    </location>
</feature>
<evidence type="ECO:0000256" key="2">
    <source>
        <dbReference type="SAM" id="SignalP"/>
    </source>
</evidence>
<proteinExistence type="predicted"/>
<reference evidence="4" key="1">
    <citation type="journal article" date="2019" name="Int. J. Syst. Evol. Microbiol.">
        <title>The Global Catalogue of Microorganisms (GCM) 10K type strain sequencing project: providing services to taxonomists for standard genome sequencing and annotation.</title>
        <authorList>
            <consortium name="The Broad Institute Genomics Platform"/>
            <consortium name="The Broad Institute Genome Sequencing Center for Infectious Disease"/>
            <person name="Wu L."/>
            <person name="Ma J."/>
        </authorList>
    </citation>
    <scope>NUCLEOTIDE SEQUENCE [LARGE SCALE GENOMIC DNA]</scope>
    <source>
        <strain evidence="4">JCM 16578</strain>
    </source>
</reference>
<sequence length="236" mass="25739">MSERLLRLACTAAVTVSAVLAPAPSVAAPDAGTTPAAQPGPRPLSELLTDLQKHYRETEQATEVYNDTTEKLKKQQDEVERLDGELARTRLALQTSRGEVGRLARQQYQSSTHISAYVRLLLARDPQHALDEGHVIGQLARERAESVQRLVGTEQQADAQARRARKALDDRLTLADRQKKARDDVERQLRDVEKLLSALTPEELAALSAFERSQTAAQDTFVSSGSLGAPGVAATP</sequence>
<protein>
    <submittedName>
        <fullName evidence="3">Uncharacterized protein</fullName>
    </submittedName>
</protein>
<name>A0ABP7KPW5_9ACTN</name>
<evidence type="ECO:0000256" key="1">
    <source>
        <dbReference type="SAM" id="Coils"/>
    </source>
</evidence>
<organism evidence="3 4">
    <name type="scientific">Streptomyces lannensis</name>
    <dbReference type="NCBI Taxonomy" id="766498"/>
    <lineage>
        <taxon>Bacteria</taxon>
        <taxon>Bacillati</taxon>
        <taxon>Actinomycetota</taxon>
        <taxon>Actinomycetes</taxon>
        <taxon>Kitasatosporales</taxon>
        <taxon>Streptomycetaceae</taxon>
        <taxon>Streptomyces</taxon>
    </lineage>
</organism>
<evidence type="ECO:0000313" key="4">
    <source>
        <dbReference type="Proteomes" id="UP001501563"/>
    </source>
</evidence>
<keyword evidence="2" id="KW-0732">Signal</keyword>